<evidence type="ECO:0000313" key="3">
    <source>
        <dbReference type="Proteomes" id="UP000652761"/>
    </source>
</evidence>
<gene>
    <name evidence="2" type="ORF">Taro_022282</name>
</gene>
<proteinExistence type="predicted"/>
<feature type="region of interest" description="Disordered" evidence="1">
    <location>
        <begin position="43"/>
        <end position="80"/>
    </location>
</feature>
<protein>
    <submittedName>
        <fullName evidence="2">Uncharacterized protein</fullName>
    </submittedName>
</protein>
<accession>A0A843UTZ6</accession>
<dbReference type="EMBL" id="NMUH01001170">
    <property type="protein sequence ID" value="MQL89702.1"/>
    <property type="molecule type" value="Genomic_DNA"/>
</dbReference>
<comment type="caution">
    <text evidence="2">The sequence shown here is derived from an EMBL/GenBank/DDBJ whole genome shotgun (WGS) entry which is preliminary data.</text>
</comment>
<organism evidence="2 3">
    <name type="scientific">Colocasia esculenta</name>
    <name type="common">Wild taro</name>
    <name type="synonym">Arum esculentum</name>
    <dbReference type="NCBI Taxonomy" id="4460"/>
    <lineage>
        <taxon>Eukaryota</taxon>
        <taxon>Viridiplantae</taxon>
        <taxon>Streptophyta</taxon>
        <taxon>Embryophyta</taxon>
        <taxon>Tracheophyta</taxon>
        <taxon>Spermatophyta</taxon>
        <taxon>Magnoliopsida</taxon>
        <taxon>Liliopsida</taxon>
        <taxon>Araceae</taxon>
        <taxon>Aroideae</taxon>
        <taxon>Colocasieae</taxon>
        <taxon>Colocasia</taxon>
    </lineage>
</organism>
<evidence type="ECO:0000313" key="2">
    <source>
        <dbReference type="EMBL" id="MQL89702.1"/>
    </source>
</evidence>
<keyword evidence="3" id="KW-1185">Reference proteome</keyword>
<dbReference type="Proteomes" id="UP000652761">
    <property type="component" value="Unassembled WGS sequence"/>
</dbReference>
<reference evidence="2" key="1">
    <citation type="submission" date="2017-07" db="EMBL/GenBank/DDBJ databases">
        <title>Taro Niue Genome Assembly and Annotation.</title>
        <authorList>
            <person name="Atibalentja N."/>
            <person name="Keating K."/>
            <person name="Fields C.J."/>
        </authorList>
    </citation>
    <scope>NUCLEOTIDE SEQUENCE</scope>
    <source>
        <strain evidence="2">Niue_2</strain>
        <tissue evidence="2">Leaf</tissue>
    </source>
</reference>
<sequence length="80" mass="9046">MIGQTYLAKVVSTQPSMVSTQWFRTKAEMCRKDHLVSTLVQGRSTLETDSRETRQQASISGRHQRQVDTESSQVDTTDLS</sequence>
<dbReference type="AlphaFoldDB" id="A0A843UTZ6"/>
<name>A0A843UTZ6_COLES</name>
<evidence type="ECO:0000256" key="1">
    <source>
        <dbReference type="SAM" id="MobiDB-lite"/>
    </source>
</evidence>
<feature type="compositionally biased region" description="Polar residues" evidence="1">
    <location>
        <begin position="69"/>
        <end position="80"/>
    </location>
</feature>